<name>A0AAV6IXP8_9ERIC</name>
<evidence type="ECO:0000313" key="1">
    <source>
        <dbReference type="EMBL" id="KAG5533586.1"/>
    </source>
</evidence>
<keyword evidence="2" id="KW-1185">Reference proteome</keyword>
<proteinExistence type="predicted"/>
<dbReference type="EMBL" id="JACTNZ010000009">
    <property type="protein sequence ID" value="KAG5533586.1"/>
    <property type="molecule type" value="Genomic_DNA"/>
</dbReference>
<dbReference type="SUPFAM" id="SSF54403">
    <property type="entry name" value="Cystatin/monellin"/>
    <property type="match status" value="1"/>
</dbReference>
<comment type="caution">
    <text evidence="1">The sequence shown here is derived from an EMBL/GenBank/DDBJ whole genome shotgun (WGS) entry which is preliminary data.</text>
</comment>
<dbReference type="Proteomes" id="UP000823749">
    <property type="component" value="Chromosome 9"/>
</dbReference>
<sequence>MALRILLNRGSAAARHHRRTGLFLTSIGNKTNHQVHQKRDFDIRLTDGKDREGTIYFSNSKSPYTFGSVSATIKDPNKQGEILDMAKFAVNEHNNNNHAKGVKPSNLQLERVHEAKLEFNSGATEFHIRLQTLDGGSSRGSGSGGSGGDGWVRVYEATVFKSKTGGLKYKSFSVGQGTLLLRVKEALKPNELEVLEDDDLT</sequence>
<dbReference type="Gene3D" id="3.10.450.10">
    <property type="match status" value="1"/>
</dbReference>
<evidence type="ECO:0000313" key="2">
    <source>
        <dbReference type="Proteomes" id="UP000823749"/>
    </source>
</evidence>
<gene>
    <name evidence="1" type="ORF">RHGRI_027688</name>
</gene>
<reference evidence="1" key="1">
    <citation type="submission" date="2020-08" db="EMBL/GenBank/DDBJ databases">
        <title>Plant Genome Project.</title>
        <authorList>
            <person name="Zhang R.-G."/>
        </authorList>
    </citation>
    <scope>NUCLEOTIDE SEQUENCE</scope>
    <source>
        <strain evidence="1">WSP0</strain>
        <tissue evidence="1">Leaf</tissue>
    </source>
</reference>
<dbReference type="AlphaFoldDB" id="A0AAV6IXP8"/>
<protein>
    <submittedName>
        <fullName evidence="1">Uncharacterized protein</fullName>
    </submittedName>
</protein>
<accession>A0AAV6IXP8</accession>
<organism evidence="1 2">
    <name type="scientific">Rhododendron griersonianum</name>
    <dbReference type="NCBI Taxonomy" id="479676"/>
    <lineage>
        <taxon>Eukaryota</taxon>
        <taxon>Viridiplantae</taxon>
        <taxon>Streptophyta</taxon>
        <taxon>Embryophyta</taxon>
        <taxon>Tracheophyta</taxon>
        <taxon>Spermatophyta</taxon>
        <taxon>Magnoliopsida</taxon>
        <taxon>eudicotyledons</taxon>
        <taxon>Gunneridae</taxon>
        <taxon>Pentapetalae</taxon>
        <taxon>asterids</taxon>
        <taxon>Ericales</taxon>
        <taxon>Ericaceae</taxon>
        <taxon>Ericoideae</taxon>
        <taxon>Rhodoreae</taxon>
        <taxon>Rhododendron</taxon>
    </lineage>
</organism>
<dbReference type="InterPro" id="IPR046350">
    <property type="entry name" value="Cystatin_sf"/>
</dbReference>